<evidence type="ECO:0000256" key="3">
    <source>
        <dbReference type="ARBA" id="ARBA00022679"/>
    </source>
</evidence>
<feature type="domain" description="AWS" evidence="8">
    <location>
        <begin position="678"/>
        <end position="731"/>
    </location>
</feature>
<feature type="compositionally biased region" description="Low complexity" evidence="6">
    <location>
        <begin position="501"/>
        <end position="518"/>
    </location>
</feature>
<dbReference type="SMART" id="SM00317">
    <property type="entry name" value="SET"/>
    <property type="match status" value="1"/>
</dbReference>
<accession>A0A6A4W2T0</accession>
<feature type="compositionally biased region" description="Low complexity" evidence="6">
    <location>
        <begin position="566"/>
        <end position="591"/>
    </location>
</feature>
<evidence type="ECO:0000313" key="9">
    <source>
        <dbReference type="EMBL" id="KAF0296091.1"/>
    </source>
</evidence>
<feature type="compositionally biased region" description="Low complexity" evidence="6">
    <location>
        <begin position="873"/>
        <end position="903"/>
    </location>
</feature>
<evidence type="ECO:0000313" key="10">
    <source>
        <dbReference type="Proteomes" id="UP000440578"/>
    </source>
</evidence>
<keyword evidence="3 9" id="KW-0808">Transferase</keyword>
<dbReference type="PANTHER" id="PTHR46711:SF1">
    <property type="entry name" value="HISTONE-LYSINE N-METHYLTRANSFERASE SETD2"/>
    <property type="match status" value="1"/>
</dbReference>
<gene>
    <name evidence="9" type="primary">SETD2_0</name>
    <name evidence="9" type="ORF">FJT64_006412</name>
</gene>
<evidence type="ECO:0000256" key="2">
    <source>
        <dbReference type="ARBA" id="ARBA00022603"/>
    </source>
</evidence>
<feature type="compositionally biased region" description="Basic and acidic residues" evidence="6">
    <location>
        <begin position="1"/>
        <end position="12"/>
    </location>
</feature>
<dbReference type="PROSITE" id="PS51215">
    <property type="entry name" value="AWS"/>
    <property type="match status" value="1"/>
</dbReference>
<proteinExistence type="predicted"/>
<dbReference type="GO" id="GO:0005634">
    <property type="term" value="C:nucleus"/>
    <property type="evidence" value="ECO:0007669"/>
    <property type="project" value="UniProtKB-SubCell"/>
</dbReference>
<keyword evidence="5" id="KW-0539">Nucleus</keyword>
<evidence type="ECO:0000259" key="8">
    <source>
        <dbReference type="PROSITE" id="PS51215"/>
    </source>
</evidence>
<feature type="compositionally biased region" description="Basic and acidic residues" evidence="6">
    <location>
        <begin position="634"/>
        <end position="644"/>
    </location>
</feature>
<name>A0A6A4W2T0_AMPAM</name>
<feature type="region of interest" description="Disordered" evidence="6">
    <location>
        <begin position="1"/>
        <end position="385"/>
    </location>
</feature>
<dbReference type="GO" id="GO:0010468">
    <property type="term" value="P:regulation of gene expression"/>
    <property type="evidence" value="ECO:0007669"/>
    <property type="project" value="TreeGrafter"/>
</dbReference>
<feature type="region of interest" description="Disordered" evidence="6">
    <location>
        <begin position="1056"/>
        <end position="1093"/>
    </location>
</feature>
<evidence type="ECO:0000256" key="4">
    <source>
        <dbReference type="ARBA" id="ARBA00022691"/>
    </source>
</evidence>
<feature type="compositionally biased region" description="Low complexity" evidence="6">
    <location>
        <begin position="54"/>
        <end position="88"/>
    </location>
</feature>
<dbReference type="EMBL" id="VIIS01001582">
    <property type="protein sequence ID" value="KAF0296091.1"/>
    <property type="molecule type" value="Genomic_DNA"/>
</dbReference>
<evidence type="ECO:0000256" key="5">
    <source>
        <dbReference type="ARBA" id="ARBA00023242"/>
    </source>
</evidence>
<feature type="region of interest" description="Disordered" evidence="6">
    <location>
        <begin position="841"/>
        <end position="923"/>
    </location>
</feature>
<protein>
    <submittedName>
        <fullName evidence="9">Histone-lysine N-methyltransferase SETD2</fullName>
    </submittedName>
</protein>
<reference evidence="9 10" key="1">
    <citation type="submission" date="2019-07" db="EMBL/GenBank/DDBJ databases">
        <title>Draft genome assembly of a fouling barnacle, Amphibalanus amphitrite (Darwin, 1854): The first reference genome for Thecostraca.</title>
        <authorList>
            <person name="Kim W."/>
        </authorList>
    </citation>
    <scope>NUCLEOTIDE SEQUENCE [LARGE SCALE GENOMIC DNA]</scope>
    <source>
        <strain evidence="9">SNU_AA5</strain>
        <tissue evidence="9">Soma without cirri and trophi</tissue>
    </source>
</reference>
<feature type="compositionally biased region" description="Basic and acidic residues" evidence="6">
    <location>
        <begin position="165"/>
        <end position="175"/>
    </location>
</feature>
<evidence type="ECO:0000256" key="6">
    <source>
        <dbReference type="SAM" id="MobiDB-lite"/>
    </source>
</evidence>
<dbReference type="SMART" id="SM00570">
    <property type="entry name" value="AWS"/>
    <property type="match status" value="1"/>
</dbReference>
<feature type="compositionally biased region" description="Basic and acidic residues" evidence="6">
    <location>
        <begin position="240"/>
        <end position="252"/>
    </location>
</feature>
<comment type="subcellular location">
    <subcellularLocation>
        <location evidence="1">Nucleus</location>
    </subcellularLocation>
</comment>
<dbReference type="GO" id="GO:0046975">
    <property type="term" value="F:histone H3K36 methyltransferase activity"/>
    <property type="evidence" value="ECO:0007669"/>
    <property type="project" value="InterPro"/>
</dbReference>
<keyword evidence="2 9" id="KW-0489">Methyltransferase</keyword>
<dbReference type="InterPro" id="IPR001214">
    <property type="entry name" value="SET_dom"/>
</dbReference>
<dbReference type="PROSITE" id="PS50280">
    <property type="entry name" value="SET"/>
    <property type="match status" value="1"/>
</dbReference>
<feature type="region of interest" description="Disordered" evidence="6">
    <location>
        <begin position="1355"/>
        <end position="1383"/>
    </location>
</feature>
<feature type="compositionally biased region" description="Acidic residues" evidence="6">
    <location>
        <begin position="854"/>
        <end position="866"/>
    </location>
</feature>
<feature type="compositionally biased region" description="Pro residues" evidence="6">
    <location>
        <begin position="262"/>
        <end position="272"/>
    </location>
</feature>
<feature type="region of interest" description="Disordered" evidence="6">
    <location>
        <begin position="461"/>
        <end position="644"/>
    </location>
</feature>
<dbReference type="GO" id="GO:0032259">
    <property type="term" value="P:methylation"/>
    <property type="evidence" value="ECO:0007669"/>
    <property type="project" value="UniProtKB-KW"/>
</dbReference>
<evidence type="ECO:0000256" key="1">
    <source>
        <dbReference type="ARBA" id="ARBA00004123"/>
    </source>
</evidence>
<feature type="compositionally biased region" description="Low complexity" evidence="6">
    <location>
        <begin position="1359"/>
        <end position="1383"/>
    </location>
</feature>
<keyword evidence="10" id="KW-1185">Reference proteome</keyword>
<dbReference type="Pfam" id="PF00856">
    <property type="entry name" value="SET"/>
    <property type="match status" value="1"/>
</dbReference>
<organism evidence="9 10">
    <name type="scientific">Amphibalanus amphitrite</name>
    <name type="common">Striped barnacle</name>
    <name type="synonym">Balanus amphitrite</name>
    <dbReference type="NCBI Taxonomy" id="1232801"/>
    <lineage>
        <taxon>Eukaryota</taxon>
        <taxon>Metazoa</taxon>
        <taxon>Ecdysozoa</taxon>
        <taxon>Arthropoda</taxon>
        <taxon>Crustacea</taxon>
        <taxon>Multicrustacea</taxon>
        <taxon>Cirripedia</taxon>
        <taxon>Thoracica</taxon>
        <taxon>Thoracicalcarea</taxon>
        <taxon>Balanomorpha</taxon>
        <taxon>Balanoidea</taxon>
        <taxon>Balanidae</taxon>
        <taxon>Amphibalaninae</taxon>
        <taxon>Amphibalanus</taxon>
    </lineage>
</organism>
<feature type="compositionally biased region" description="Pro residues" evidence="6">
    <location>
        <begin position="132"/>
        <end position="143"/>
    </location>
</feature>
<sequence>MVSKASDSEDSRPPAALADRPDAGTDTPEPMEASTGPENVVSSAPVGTSPAEDPASVEGEPAPSAEEPASAEGEPATPAEEPSSVEGEPAPPAEEPPSAEDEPAPSPMSEDGARSPLIAYSDDDDDLSEFWPLPPSLGRPVKPPSIEGESGSAESDAVTPTPTEDADRPPSEGRRLSSASLDDIPRPSSALEVREKGASSPTTLNKKLKSLEVSDSSAKRRGGSTRRGSSGDTGLYQGDVEMRTVSKSDAERAAAVCDIPLPGDPVAPPLPSAPTDMEISTPDGSEDEGTGREPGTRAPAQSEGEPAARRNCSVESGDRASPFMGMFDEDEGPPAEAQSGGEAAGGASPHRRGSTDETAAPARPVISYSARKPPRPAGPATGAGAARTVLVGPGRTVLLPPGGLQALRELGGRLPIVAQSQLAVASRGAVIRSSQPLMVRSDALIRRPGAETGIVSVAAAGTGPVTKAAAQPGKSPQNKVTKPRPSKAGKVTKTAQEKAAGKSGKSPAARAKSAAAAAQLESPSDGTAAPPTGKGAKSAATPPADKAAAGAARATKPKTKFLERLSSGSPSSPKRSPAGGKAAAAAAAAGQADRRGQSVDDSGSGATAPGPLDIPLPPAQGPDGTPGRQQAAKGDGKVKDSRVDAIKDKDINKLRKFKTISDSIWLKKQKLTKQQKEARHMVCDCYLSPEEIERGDMGCGEDCLNRLLMIECGTRCPLGDRCSNKRFTKKEIHPTSVFKTELKGYGPARRCGYARERLHLRVLDSEEFKRRTKEYDRLKYHHYYFMALKADAIIDATEKGNASRFINHSCDPNSETQKWTVNGELRIGFFTRRPVSAGEEITFDYQLQRRQDETSSEEEEEEEEPREEPLPGAEDAPPSSVPAVAAEAAAPEQPGAAESQPAAEPRPPKVTKQAKQRRDAERRDLEIEINKLVSSGLKSKQHTLELSRLMVRAEGEAERLTLLGTDSHRRPALQVSWSWNRNGAERSGTRLFLDYHGLRLLWSWMASAPAPQGTNDDEVYRFRRKVLETLATLPIPNKTCLTDSRVLTAVERWAAAGQPATPCTPDQDGTPSDTASGSDTPVSGPVLPTVTGGADCPEAREVAELASRLLESWSGLQEVFRIPKKERVEIMREHEKEADRGYQTYLQQQPRPGLTAAKKGYDWSPERRKRAWDSPEPDVRVKKYRPLLDSRLTKEERRQLFMLEVQREEEERRQRQQQQQLWRGHEKRCAMLGLDPHLTPIFDPSYQYYWEPSSGAWQPYTPGDPAVPLVPAPGVDPLHVAALPQQLAVYQGMAAVDPAQAEQYLEQVAQQRTVQTAGPLLLPVVPAVPQTDANGLPVNRPGLLELLQAQLPGRSVTVSHSQSQAQTQITAARQGQSQSQAQP</sequence>
<dbReference type="InterPro" id="IPR006560">
    <property type="entry name" value="AWS_dom"/>
</dbReference>
<keyword evidence="4" id="KW-0949">S-adenosyl-L-methionine</keyword>
<dbReference type="Gene3D" id="2.170.270.10">
    <property type="entry name" value="SET domain"/>
    <property type="match status" value="1"/>
</dbReference>
<dbReference type="InterPro" id="IPR046341">
    <property type="entry name" value="SET_dom_sf"/>
</dbReference>
<dbReference type="PANTHER" id="PTHR46711">
    <property type="entry name" value="HISTONE-LYSINE N-METHYLTRANSFERASE SETD2"/>
    <property type="match status" value="1"/>
</dbReference>
<comment type="caution">
    <text evidence="9">The sequence shown here is derived from an EMBL/GenBank/DDBJ whole genome shotgun (WGS) entry which is preliminary data.</text>
</comment>
<dbReference type="Proteomes" id="UP000440578">
    <property type="component" value="Unassembled WGS sequence"/>
</dbReference>
<evidence type="ECO:0000259" key="7">
    <source>
        <dbReference type="PROSITE" id="PS50280"/>
    </source>
</evidence>
<feature type="compositionally biased region" description="Low complexity" evidence="6">
    <location>
        <begin position="334"/>
        <end position="348"/>
    </location>
</feature>
<feature type="compositionally biased region" description="Low complexity" evidence="6">
    <location>
        <begin position="536"/>
        <end position="554"/>
    </location>
</feature>
<dbReference type="GO" id="GO:0005694">
    <property type="term" value="C:chromosome"/>
    <property type="evidence" value="ECO:0007669"/>
    <property type="project" value="TreeGrafter"/>
</dbReference>
<dbReference type="InterPro" id="IPR042294">
    <property type="entry name" value="SETD2_animal"/>
</dbReference>
<feature type="compositionally biased region" description="Polar residues" evidence="6">
    <location>
        <begin position="36"/>
        <end position="46"/>
    </location>
</feature>
<feature type="compositionally biased region" description="Polar residues" evidence="6">
    <location>
        <begin position="1067"/>
        <end position="1081"/>
    </location>
</feature>
<feature type="domain" description="SET" evidence="7">
    <location>
        <begin position="733"/>
        <end position="846"/>
    </location>
</feature>
<dbReference type="SUPFAM" id="SSF82199">
    <property type="entry name" value="SET domain"/>
    <property type="match status" value="1"/>
</dbReference>
<dbReference type="OrthoDB" id="308383at2759"/>
<dbReference type="Pfam" id="PF17907">
    <property type="entry name" value="AWS"/>
    <property type="match status" value="1"/>
</dbReference>